<accession>A0A8F5AIS3</accession>
<reference evidence="2" key="1">
    <citation type="submission" date="2020-05" db="EMBL/GenBank/DDBJ databases">
        <authorList>
            <person name="Xu G."/>
            <person name="Xiong Y."/>
            <person name="Gong T."/>
            <person name="Shi Y."/>
            <person name="Liu X."/>
            <person name="Liu S."/>
            <person name="Xiao F."/>
            <person name="Zhang Y."/>
            <person name="Ran X."/>
            <person name="Xiao D."/>
        </authorList>
    </citation>
    <scope>NUCLEOTIDE SEQUENCE</scope>
    <source>
        <strain evidence="2">Baoshan</strain>
    </source>
</reference>
<proteinExistence type="predicted"/>
<dbReference type="InterPro" id="IPR009477">
    <property type="entry name" value="Baculo_Ac102"/>
</dbReference>
<dbReference type="Pfam" id="PF06497">
    <property type="entry name" value="Baculo_Ac102"/>
    <property type="match status" value="1"/>
</dbReference>
<evidence type="ECO:0000313" key="2">
    <source>
        <dbReference type="EMBL" id="QXI73279.1"/>
    </source>
</evidence>
<dbReference type="EMBL" id="MT501299">
    <property type="protein sequence ID" value="QXI73279.1"/>
    <property type="molecule type" value="Genomic_DNA"/>
</dbReference>
<organism evidence="2">
    <name type="scientific">Bombyx mori nuclear polyhedrosis virus</name>
    <name type="common">BmNPV</name>
    <dbReference type="NCBI Taxonomy" id="271108"/>
    <lineage>
        <taxon>Viruses</taxon>
        <taxon>Viruses incertae sedis</taxon>
        <taxon>Naldaviricetes</taxon>
        <taxon>Lefavirales</taxon>
        <taxon>Baculoviridae</taxon>
        <taxon>Alphabaculovirus</taxon>
        <taxon>Alphabaculovirus bomori</taxon>
    </lineage>
</organism>
<evidence type="ECO:0000256" key="1">
    <source>
        <dbReference type="SAM" id="MobiDB-lite"/>
    </source>
</evidence>
<feature type="region of interest" description="Disordered" evidence="1">
    <location>
        <begin position="1"/>
        <end position="38"/>
    </location>
</feature>
<protein>
    <submittedName>
        <fullName evidence="2">P12</fullName>
    </submittedName>
</protein>
<feature type="compositionally biased region" description="Polar residues" evidence="1">
    <location>
        <begin position="13"/>
        <end position="22"/>
    </location>
</feature>
<name>A0A8F5AIS3_NPVBM</name>
<gene>
    <name evidence="2" type="primary">p12</name>
</gene>
<organismHost>
    <name type="scientific">Bombyx mori</name>
    <name type="common">Silk moth</name>
    <dbReference type="NCBI Taxonomy" id="7091"/>
</organismHost>
<sequence length="125" mass="13759">MIASINDIDDMDTGNNNNMPQTRRSRRNRPPANPSAQTQMAAVDMLQTINTTASQTAASLLINDITPNKTESLKILSTQSVGARNLLEPMQANETKIKLNRIETVNVLDFLGSVYDNTIQVIVTE</sequence>